<dbReference type="Pfam" id="PF04809">
    <property type="entry name" value="HupH_C"/>
    <property type="match status" value="2"/>
</dbReference>
<evidence type="ECO:0000313" key="3">
    <source>
        <dbReference type="EMBL" id="PXX45731.1"/>
    </source>
</evidence>
<dbReference type="AlphaFoldDB" id="A0A318JC99"/>
<dbReference type="Gene3D" id="3.30.1370.140">
    <property type="entry name" value="HupH hydrogenase expression protein, C-terminal domain"/>
    <property type="match status" value="2"/>
</dbReference>
<keyword evidence="4" id="KW-1185">Reference proteome</keyword>
<evidence type="ECO:0000259" key="2">
    <source>
        <dbReference type="Pfam" id="PF04809"/>
    </source>
</evidence>
<comment type="similarity">
    <text evidence="1">Belongs to the HupH/HyaF family.</text>
</comment>
<protein>
    <submittedName>
        <fullName evidence="3">Hydrogenase-1 operon protein HyaF</fullName>
    </submittedName>
</protein>
<feature type="domain" description="HupH hydrogenase expression protein C-terminal" evidence="2">
    <location>
        <begin position="52"/>
        <end position="152"/>
    </location>
</feature>
<evidence type="ECO:0000313" key="4">
    <source>
        <dbReference type="Proteomes" id="UP000248395"/>
    </source>
</evidence>
<organism evidence="3 4">
    <name type="scientific">Aquitalea magnusonii</name>
    <dbReference type="NCBI Taxonomy" id="332411"/>
    <lineage>
        <taxon>Bacteria</taxon>
        <taxon>Pseudomonadati</taxon>
        <taxon>Pseudomonadota</taxon>
        <taxon>Betaproteobacteria</taxon>
        <taxon>Neisseriales</taxon>
        <taxon>Chromobacteriaceae</taxon>
        <taxon>Aquitalea</taxon>
    </lineage>
</organism>
<comment type="caution">
    <text evidence="3">The sequence shown here is derived from an EMBL/GenBank/DDBJ whole genome shotgun (WGS) entry which is preliminary data.</text>
</comment>
<dbReference type="InterPro" id="IPR006894">
    <property type="entry name" value="HupH_Hydgase_express_prot_C"/>
</dbReference>
<dbReference type="Proteomes" id="UP000248395">
    <property type="component" value="Unassembled WGS sequence"/>
</dbReference>
<feature type="domain" description="HupH hydrogenase expression protein C-terminal" evidence="2">
    <location>
        <begin position="168"/>
        <end position="283"/>
    </location>
</feature>
<gene>
    <name evidence="3" type="ORF">DFR38_111128</name>
</gene>
<accession>A0A318JC99</accession>
<sequence length="287" mass="31270">MNIKPFPVAVVGLGPGSQPEDPDLAYMPLPREIDSFDQPTLPTSEEVEHLHAAKQVIAELITQLQGYRGDAEVYPVQDISQLDSANRQLINQLLGEGEVSCRVKLLDGRELDMQESVFAGIWRVLESSAEGQLLADRIEACPIPAAVWQAARAFGKAELDIPSLPAQLMNAGPVLTEIAAAMQNPGSEAHIINFSLLPMSPADMDCLDAILGPGNSGVFSRGYGKCRVMATSLANVWRVQYFNGMNAILLDTLEITRIPEVALASTDDLADSLDRLQEAWQWLQGEY</sequence>
<dbReference type="InterPro" id="IPR038527">
    <property type="entry name" value="HupH_C_sf"/>
</dbReference>
<evidence type="ECO:0000256" key="1">
    <source>
        <dbReference type="ARBA" id="ARBA00010832"/>
    </source>
</evidence>
<dbReference type="EMBL" id="QJKC01000011">
    <property type="protein sequence ID" value="PXX45731.1"/>
    <property type="molecule type" value="Genomic_DNA"/>
</dbReference>
<name>A0A318JC99_9NEIS</name>
<dbReference type="RefSeq" id="WP_059287487.1">
    <property type="nucleotide sequence ID" value="NZ_LNQU01000238.1"/>
</dbReference>
<proteinExistence type="inferred from homology"/>
<reference evidence="3 4" key="1">
    <citation type="submission" date="2018-05" db="EMBL/GenBank/DDBJ databases">
        <title>Genomic Encyclopedia of Type Strains, Phase IV (KMG-IV): sequencing the most valuable type-strain genomes for metagenomic binning, comparative biology and taxonomic classification.</title>
        <authorList>
            <person name="Goeker M."/>
        </authorList>
    </citation>
    <scope>NUCLEOTIDE SEQUENCE [LARGE SCALE GENOMIC DNA]</scope>
    <source>
        <strain evidence="3 4">DSM 25134</strain>
    </source>
</reference>
<dbReference type="OrthoDB" id="6560677at2"/>